<dbReference type="PANTHER" id="PTHR10908:SF0">
    <property type="entry name" value="SEROTONIN N-ACETYLTRANSFERASE"/>
    <property type="match status" value="1"/>
</dbReference>
<comment type="caution">
    <text evidence="4">The sequence shown here is derived from an EMBL/GenBank/DDBJ whole genome shotgun (WGS) entry which is preliminary data.</text>
</comment>
<keyword evidence="2" id="KW-0012">Acyltransferase</keyword>
<reference evidence="4 5" key="1">
    <citation type="submission" date="2017-11" db="EMBL/GenBank/DDBJ databases">
        <title>Comparitive Functional Genomics of Dry Heat Resistant strains isolated from the Viking Spacecraft.</title>
        <authorList>
            <person name="Seuylemezian A."/>
            <person name="Cooper K."/>
            <person name="Vaishampayan P."/>
        </authorList>
    </citation>
    <scope>NUCLEOTIDE SEQUENCE [LARGE SCALE GENOMIC DNA]</scope>
    <source>
        <strain evidence="4 5">V32-6</strain>
    </source>
</reference>
<dbReference type="GO" id="GO:0008080">
    <property type="term" value="F:N-acetyltransferase activity"/>
    <property type="evidence" value="ECO:0007669"/>
    <property type="project" value="UniProtKB-ARBA"/>
</dbReference>
<dbReference type="InterPro" id="IPR016181">
    <property type="entry name" value="Acyl_CoA_acyltransferase"/>
</dbReference>
<dbReference type="OrthoDB" id="9800962at2"/>
<keyword evidence="5" id="KW-1185">Reference proteome</keyword>
<accession>A0A2N5HSX6</accession>
<name>A0A2N5HSX6_9BACI</name>
<gene>
    <name evidence="4" type="ORF">CVD27_04235</name>
</gene>
<keyword evidence="1 4" id="KW-0808">Transferase</keyword>
<dbReference type="InterPro" id="IPR000182">
    <property type="entry name" value="GNAT_dom"/>
</dbReference>
<dbReference type="Gene3D" id="3.40.630.30">
    <property type="match status" value="1"/>
</dbReference>
<dbReference type="InterPro" id="IPR051635">
    <property type="entry name" value="SNAT-like"/>
</dbReference>
<organism evidence="4 5">
    <name type="scientific">Neobacillus cucumis</name>
    <dbReference type="NCBI Taxonomy" id="1740721"/>
    <lineage>
        <taxon>Bacteria</taxon>
        <taxon>Bacillati</taxon>
        <taxon>Bacillota</taxon>
        <taxon>Bacilli</taxon>
        <taxon>Bacillales</taxon>
        <taxon>Bacillaceae</taxon>
        <taxon>Neobacillus</taxon>
    </lineage>
</organism>
<dbReference type="RefSeq" id="WP_101646630.1">
    <property type="nucleotide sequence ID" value="NZ_PGVE01000017.1"/>
</dbReference>
<dbReference type="SUPFAM" id="SSF55729">
    <property type="entry name" value="Acyl-CoA N-acyltransferases (Nat)"/>
    <property type="match status" value="1"/>
</dbReference>
<dbReference type="Proteomes" id="UP000234950">
    <property type="component" value="Unassembled WGS sequence"/>
</dbReference>
<evidence type="ECO:0000256" key="1">
    <source>
        <dbReference type="ARBA" id="ARBA00022679"/>
    </source>
</evidence>
<protein>
    <submittedName>
        <fullName evidence="4">GNAT family N-acetyltransferase</fullName>
    </submittedName>
</protein>
<dbReference type="CDD" id="cd04301">
    <property type="entry name" value="NAT_SF"/>
    <property type="match status" value="1"/>
</dbReference>
<dbReference type="PANTHER" id="PTHR10908">
    <property type="entry name" value="SEROTONIN N-ACETYLTRANSFERASE"/>
    <property type="match status" value="1"/>
</dbReference>
<evidence type="ECO:0000256" key="2">
    <source>
        <dbReference type="ARBA" id="ARBA00023315"/>
    </source>
</evidence>
<dbReference type="PROSITE" id="PS51186">
    <property type="entry name" value="GNAT"/>
    <property type="match status" value="1"/>
</dbReference>
<evidence type="ECO:0000313" key="5">
    <source>
        <dbReference type="Proteomes" id="UP000234950"/>
    </source>
</evidence>
<sequence length="162" mass="17962">MVKIRNVKYEDLAELVILENRCFAKDEAATEEAFQMRIQTIPDSFFVAEEDGVIAGLINGPVIETAYITDDLFHESKANPAAGGHQSVLGLAVSPDYQNRGIAGALLAHLEKDAKTKHRETITLTCKQNYIHFYEKQGFKNEGISSSVHGGVTWHNMIKNLS</sequence>
<evidence type="ECO:0000313" key="4">
    <source>
        <dbReference type="EMBL" id="PLS08613.1"/>
    </source>
</evidence>
<proteinExistence type="predicted"/>
<dbReference type="EMBL" id="PGVE01000017">
    <property type="protein sequence ID" value="PLS08613.1"/>
    <property type="molecule type" value="Genomic_DNA"/>
</dbReference>
<evidence type="ECO:0000259" key="3">
    <source>
        <dbReference type="PROSITE" id="PS51186"/>
    </source>
</evidence>
<dbReference type="Pfam" id="PF00583">
    <property type="entry name" value="Acetyltransf_1"/>
    <property type="match status" value="1"/>
</dbReference>
<feature type="domain" description="N-acetyltransferase" evidence="3">
    <location>
        <begin position="2"/>
        <end position="162"/>
    </location>
</feature>
<dbReference type="AlphaFoldDB" id="A0A2N5HSX6"/>